<dbReference type="PANTHER" id="PTHR20855">
    <property type="entry name" value="ADIPOR/PROGESTIN RECEPTOR-RELATED"/>
    <property type="match status" value="1"/>
</dbReference>
<name>A0A183DCR4_9BILA</name>
<evidence type="ECO:0000256" key="1">
    <source>
        <dbReference type="ARBA" id="ARBA00004141"/>
    </source>
</evidence>
<evidence type="ECO:0000256" key="6">
    <source>
        <dbReference type="SAM" id="Phobius"/>
    </source>
</evidence>
<reference evidence="7 8" key="2">
    <citation type="submission" date="2018-11" db="EMBL/GenBank/DDBJ databases">
        <authorList>
            <consortium name="Pathogen Informatics"/>
        </authorList>
    </citation>
    <scope>NUCLEOTIDE SEQUENCE [LARGE SCALE GENOMIC DNA]</scope>
</reference>
<accession>A0A183DCR4</accession>
<dbReference type="GO" id="GO:0016020">
    <property type="term" value="C:membrane"/>
    <property type="evidence" value="ECO:0007669"/>
    <property type="project" value="UniProtKB-SubCell"/>
</dbReference>
<comment type="similarity">
    <text evidence="2">Belongs to the ADIPOR family.</text>
</comment>
<evidence type="ECO:0000256" key="4">
    <source>
        <dbReference type="ARBA" id="ARBA00022989"/>
    </source>
</evidence>
<evidence type="ECO:0000313" key="9">
    <source>
        <dbReference type="WBParaSite" id="GPUH_0000651401-mRNA-1"/>
    </source>
</evidence>
<reference evidence="9" key="1">
    <citation type="submission" date="2016-06" db="UniProtKB">
        <authorList>
            <consortium name="WormBaseParasite"/>
        </authorList>
    </citation>
    <scope>IDENTIFICATION</scope>
</reference>
<dbReference type="GO" id="GO:0038023">
    <property type="term" value="F:signaling receptor activity"/>
    <property type="evidence" value="ECO:0007669"/>
    <property type="project" value="TreeGrafter"/>
</dbReference>
<dbReference type="EMBL" id="UYRT01015405">
    <property type="protein sequence ID" value="VDK54967.1"/>
    <property type="molecule type" value="Genomic_DNA"/>
</dbReference>
<evidence type="ECO:0000256" key="5">
    <source>
        <dbReference type="ARBA" id="ARBA00023136"/>
    </source>
</evidence>
<dbReference type="PANTHER" id="PTHR20855:SF15">
    <property type="entry name" value="PROGESTIN AND ADIPOQ RECEPTOR FAMILY MEMBER 3"/>
    <property type="match status" value="1"/>
</dbReference>
<sequence>MANSHNVKNTPHSSCQLLRKSDLEPCFWINQYVQTGYRPTHLSSTQTLQWNNETINIWTHLTGFFYFTWRQYVANICFLPATNAFPSDYLIVTACLLGFQVFFISPSFKSYKSEL</sequence>
<dbReference type="InterPro" id="IPR004254">
    <property type="entry name" value="AdipoR/HlyIII-related"/>
</dbReference>
<feature type="transmembrane region" description="Helical" evidence="6">
    <location>
        <begin position="89"/>
        <end position="108"/>
    </location>
</feature>
<keyword evidence="5 6" id="KW-0472">Membrane</keyword>
<keyword evidence="3 6" id="KW-0812">Transmembrane</keyword>
<dbReference type="OrthoDB" id="529367at2759"/>
<dbReference type="Proteomes" id="UP000271098">
    <property type="component" value="Unassembled WGS sequence"/>
</dbReference>
<comment type="subcellular location">
    <subcellularLocation>
        <location evidence="1">Membrane</location>
        <topology evidence="1">Multi-pass membrane protein</topology>
    </subcellularLocation>
</comment>
<evidence type="ECO:0000313" key="8">
    <source>
        <dbReference type="Proteomes" id="UP000271098"/>
    </source>
</evidence>
<evidence type="ECO:0000313" key="7">
    <source>
        <dbReference type="EMBL" id="VDK54967.1"/>
    </source>
</evidence>
<evidence type="ECO:0000256" key="3">
    <source>
        <dbReference type="ARBA" id="ARBA00022692"/>
    </source>
</evidence>
<dbReference type="Pfam" id="PF03006">
    <property type="entry name" value="HlyIII"/>
    <property type="match status" value="1"/>
</dbReference>
<protein>
    <submittedName>
        <fullName evidence="9">Progestin and adipoQ receptor family member 6</fullName>
    </submittedName>
</protein>
<proteinExistence type="inferred from homology"/>
<keyword evidence="8" id="KW-1185">Reference proteome</keyword>
<organism evidence="9">
    <name type="scientific">Gongylonema pulchrum</name>
    <dbReference type="NCBI Taxonomy" id="637853"/>
    <lineage>
        <taxon>Eukaryota</taxon>
        <taxon>Metazoa</taxon>
        <taxon>Ecdysozoa</taxon>
        <taxon>Nematoda</taxon>
        <taxon>Chromadorea</taxon>
        <taxon>Rhabditida</taxon>
        <taxon>Spirurina</taxon>
        <taxon>Spiruromorpha</taxon>
        <taxon>Spiruroidea</taxon>
        <taxon>Gongylonematidae</taxon>
        <taxon>Gongylonema</taxon>
    </lineage>
</organism>
<evidence type="ECO:0000256" key="2">
    <source>
        <dbReference type="ARBA" id="ARBA00007018"/>
    </source>
</evidence>
<dbReference type="WBParaSite" id="GPUH_0000651401-mRNA-1">
    <property type="protein sequence ID" value="GPUH_0000651401-mRNA-1"/>
    <property type="gene ID" value="GPUH_0000651401"/>
</dbReference>
<dbReference type="AlphaFoldDB" id="A0A183DCR4"/>
<keyword evidence="4 6" id="KW-1133">Transmembrane helix</keyword>
<gene>
    <name evidence="7" type="ORF">GPUH_LOCUS6505</name>
</gene>